<feature type="compositionally biased region" description="Low complexity" evidence="1">
    <location>
        <begin position="310"/>
        <end position="334"/>
    </location>
</feature>
<feature type="compositionally biased region" description="Low complexity" evidence="1">
    <location>
        <begin position="274"/>
        <end position="284"/>
    </location>
</feature>
<evidence type="ECO:0000313" key="2">
    <source>
        <dbReference type="EMBL" id="KAK7586122.1"/>
    </source>
</evidence>
<evidence type="ECO:0000313" key="3">
    <source>
        <dbReference type="Proteomes" id="UP001367676"/>
    </source>
</evidence>
<feature type="compositionally biased region" description="Basic and acidic residues" evidence="1">
    <location>
        <begin position="230"/>
        <end position="242"/>
    </location>
</feature>
<name>A0AAN9TGP9_9HEMI</name>
<sequence>MDKTPKSKFFGFRKCGPSLERSSPSNSRSISKTEVIDLETLPISPNAMPTSPAVTRINTANSSSAGQSSPQFIVGWNDGAESTDLDMCSPIRTAPVLRNIRRCPDNLAFKPPKNKSKVNRDDILQCIDWSKNLFETTSKENEVLPDEEKVLPVEEKTVLLEELPTVLLDEDNKVINDAKKVTEPESQTKDISIDILDDSVDEIMIMCSQAVEQSLPLLRLPSKSPISSIPEKHKITPDPNDNRRKKLKIDNTLNAKSKSIEKNWRTDNSLISHNNNNNNNNNENCHYTNFKMPSSNSKQEIKSGNPAAPSSVSSKVPSSSDKIVSSNSVSSHASICAPKLNEIRTKEQIEKRRLEAKKRLLFNKKYKSV</sequence>
<feature type="compositionally biased region" description="Polar residues" evidence="1">
    <location>
        <begin position="285"/>
        <end position="298"/>
    </location>
</feature>
<proteinExistence type="predicted"/>
<feature type="compositionally biased region" description="Low complexity" evidence="1">
    <location>
        <begin position="17"/>
        <end position="30"/>
    </location>
</feature>
<accession>A0AAN9TGP9</accession>
<evidence type="ECO:0000256" key="1">
    <source>
        <dbReference type="SAM" id="MobiDB-lite"/>
    </source>
</evidence>
<comment type="caution">
    <text evidence="2">The sequence shown here is derived from an EMBL/GenBank/DDBJ whole genome shotgun (WGS) entry which is preliminary data.</text>
</comment>
<dbReference type="EMBL" id="JBBCAQ010000027">
    <property type="protein sequence ID" value="KAK7586122.1"/>
    <property type="molecule type" value="Genomic_DNA"/>
</dbReference>
<dbReference type="AlphaFoldDB" id="A0AAN9TGP9"/>
<feature type="region of interest" description="Disordered" evidence="1">
    <location>
        <begin position="221"/>
        <end position="338"/>
    </location>
</feature>
<gene>
    <name evidence="2" type="ORF">V9T40_003998</name>
</gene>
<reference evidence="2 3" key="1">
    <citation type="submission" date="2024-03" db="EMBL/GenBank/DDBJ databases">
        <title>Adaptation during the transition from Ophiocordyceps entomopathogen to insect associate is accompanied by gene loss and intensified selection.</title>
        <authorList>
            <person name="Ward C.M."/>
            <person name="Onetto C.A."/>
            <person name="Borneman A.R."/>
        </authorList>
    </citation>
    <scope>NUCLEOTIDE SEQUENCE [LARGE SCALE GENOMIC DNA]</scope>
    <source>
        <strain evidence="2">AWRI1</strain>
        <tissue evidence="2">Single Adult Female</tissue>
    </source>
</reference>
<dbReference type="Proteomes" id="UP001367676">
    <property type="component" value="Unassembled WGS sequence"/>
</dbReference>
<organism evidence="2 3">
    <name type="scientific">Parthenolecanium corni</name>
    <dbReference type="NCBI Taxonomy" id="536013"/>
    <lineage>
        <taxon>Eukaryota</taxon>
        <taxon>Metazoa</taxon>
        <taxon>Ecdysozoa</taxon>
        <taxon>Arthropoda</taxon>
        <taxon>Hexapoda</taxon>
        <taxon>Insecta</taxon>
        <taxon>Pterygota</taxon>
        <taxon>Neoptera</taxon>
        <taxon>Paraneoptera</taxon>
        <taxon>Hemiptera</taxon>
        <taxon>Sternorrhyncha</taxon>
        <taxon>Coccoidea</taxon>
        <taxon>Coccidae</taxon>
        <taxon>Parthenolecanium</taxon>
    </lineage>
</organism>
<keyword evidence="3" id="KW-1185">Reference proteome</keyword>
<feature type="region of interest" description="Disordered" evidence="1">
    <location>
        <begin position="1"/>
        <end position="32"/>
    </location>
</feature>
<protein>
    <submittedName>
        <fullName evidence="2">Uncharacterized protein</fullName>
    </submittedName>
</protein>